<keyword evidence="3" id="KW-0444">Lipid biosynthesis</keyword>
<dbReference type="InterPro" id="IPR051034">
    <property type="entry name" value="Mito_Enoyl-ACP_Reductase"/>
</dbReference>
<dbReference type="EMBL" id="JAGPYM010000029">
    <property type="protein sequence ID" value="KAH6879444.1"/>
    <property type="molecule type" value="Genomic_DNA"/>
</dbReference>
<dbReference type="Gene3D" id="3.90.180.10">
    <property type="entry name" value="Medium-chain alcohol dehydrogenases, catalytic domain"/>
    <property type="match status" value="1"/>
</dbReference>
<keyword evidence="6" id="KW-0809">Transit peptide</keyword>
<evidence type="ECO:0000256" key="9">
    <source>
        <dbReference type="ARBA" id="ARBA00023128"/>
    </source>
</evidence>
<comment type="catalytic activity">
    <reaction evidence="12">
        <text>a 2,3-saturated acyl-[ACP] + NADP(+) = a (2E)-enoyl-[ACP] + NADPH + H(+)</text>
        <dbReference type="Rhea" id="RHEA:22564"/>
        <dbReference type="Rhea" id="RHEA-COMP:9925"/>
        <dbReference type="Rhea" id="RHEA-COMP:9926"/>
        <dbReference type="ChEBI" id="CHEBI:15378"/>
        <dbReference type="ChEBI" id="CHEBI:57783"/>
        <dbReference type="ChEBI" id="CHEBI:58349"/>
        <dbReference type="ChEBI" id="CHEBI:78784"/>
        <dbReference type="ChEBI" id="CHEBI:78785"/>
        <dbReference type="EC" id="1.3.1.104"/>
    </reaction>
</comment>
<evidence type="ECO:0000256" key="6">
    <source>
        <dbReference type="ARBA" id="ARBA00022946"/>
    </source>
</evidence>
<gene>
    <name evidence="14" type="ORF">B0T10DRAFT_413092</name>
</gene>
<name>A0A9P9AKP2_9HYPO</name>
<dbReference type="PANTHER" id="PTHR43981:SF2">
    <property type="entry name" value="ENOYL-[ACYL-CARRIER-PROTEIN] REDUCTASE, MITOCHONDRIAL"/>
    <property type="match status" value="1"/>
</dbReference>
<evidence type="ECO:0000256" key="10">
    <source>
        <dbReference type="ARBA" id="ARBA00023160"/>
    </source>
</evidence>
<reference evidence="14 15" key="1">
    <citation type="journal article" date="2021" name="Nat. Commun.">
        <title>Genetic determinants of endophytism in the Arabidopsis root mycobiome.</title>
        <authorList>
            <person name="Mesny F."/>
            <person name="Miyauchi S."/>
            <person name="Thiergart T."/>
            <person name="Pickel B."/>
            <person name="Atanasova L."/>
            <person name="Karlsson M."/>
            <person name="Huettel B."/>
            <person name="Barry K.W."/>
            <person name="Haridas S."/>
            <person name="Chen C."/>
            <person name="Bauer D."/>
            <person name="Andreopoulos W."/>
            <person name="Pangilinan J."/>
            <person name="LaButti K."/>
            <person name="Riley R."/>
            <person name="Lipzen A."/>
            <person name="Clum A."/>
            <person name="Drula E."/>
            <person name="Henrissat B."/>
            <person name="Kohler A."/>
            <person name="Grigoriev I.V."/>
            <person name="Martin F.M."/>
            <person name="Hacquard S."/>
        </authorList>
    </citation>
    <scope>NUCLEOTIDE SEQUENCE [LARGE SCALE GENOMIC DNA]</scope>
    <source>
        <strain evidence="14 15">MPI-CAGE-CH-0241</strain>
    </source>
</reference>
<dbReference type="InterPro" id="IPR013154">
    <property type="entry name" value="ADH-like_N"/>
</dbReference>
<evidence type="ECO:0000256" key="12">
    <source>
        <dbReference type="ARBA" id="ARBA00048843"/>
    </source>
</evidence>
<protein>
    <recommendedName>
        <fullName evidence="11">enoyl-[acyl-carrier-protein] reductase</fullName>
        <ecNumber evidence="11">1.3.1.104</ecNumber>
    </recommendedName>
</protein>
<evidence type="ECO:0000256" key="3">
    <source>
        <dbReference type="ARBA" id="ARBA00022516"/>
    </source>
</evidence>
<dbReference type="EC" id="1.3.1.104" evidence="11"/>
<dbReference type="PANTHER" id="PTHR43981">
    <property type="entry name" value="ENOYL-[ACYL-CARRIER-PROTEIN] REDUCTASE, MITOCHONDRIAL"/>
    <property type="match status" value="1"/>
</dbReference>
<dbReference type="InterPro" id="IPR020843">
    <property type="entry name" value="ER"/>
</dbReference>
<evidence type="ECO:0000256" key="2">
    <source>
        <dbReference type="ARBA" id="ARBA00010371"/>
    </source>
</evidence>
<keyword evidence="8" id="KW-0443">Lipid metabolism</keyword>
<dbReference type="GO" id="GO:0005739">
    <property type="term" value="C:mitochondrion"/>
    <property type="evidence" value="ECO:0007669"/>
    <property type="project" value="UniProtKB-SubCell"/>
</dbReference>
<organism evidence="14 15">
    <name type="scientific">Thelonectria olida</name>
    <dbReference type="NCBI Taxonomy" id="1576542"/>
    <lineage>
        <taxon>Eukaryota</taxon>
        <taxon>Fungi</taxon>
        <taxon>Dikarya</taxon>
        <taxon>Ascomycota</taxon>
        <taxon>Pezizomycotina</taxon>
        <taxon>Sordariomycetes</taxon>
        <taxon>Hypocreomycetidae</taxon>
        <taxon>Hypocreales</taxon>
        <taxon>Nectriaceae</taxon>
        <taxon>Thelonectria</taxon>
    </lineage>
</organism>
<evidence type="ECO:0000313" key="15">
    <source>
        <dbReference type="Proteomes" id="UP000777438"/>
    </source>
</evidence>
<feature type="domain" description="Enoyl reductase (ER)" evidence="13">
    <location>
        <begin position="15"/>
        <end position="348"/>
    </location>
</feature>
<dbReference type="InterPro" id="IPR036291">
    <property type="entry name" value="NAD(P)-bd_dom_sf"/>
</dbReference>
<sequence>MDPSFVVTKSAASQGINVHATTVSLPTDADVLVKFYLSPINPLDLAVIAGAYPVKPHFEHDGESILGFDAIGEVVSLGPNVKHLQVGDFVVPAKYGIGTWRSHALIDETLLDKIPKPTDLRFGAILRLGVTPAYFLVEGMCKLRPGDWIIQNAGTSVVAQMVVQFARRRGIRVLSVIRDRQNASSTIETLSATPVGISVTGSMVVTESQLDQAKLDKKFAMAIDSVGGFSGQQILACLTTGGTFVQHGFLSGTEQILPMSAASFWVRHLTMVSSRSSAQMAALTEDERRYLFAWFVELFNRGDLQLPGLGLQEIAFGTGNTEDSRKQLELAVSRAKKGKLGQRKQVIVWG</sequence>
<dbReference type="Gene3D" id="3.40.50.720">
    <property type="entry name" value="NAD(P)-binding Rossmann-like Domain"/>
    <property type="match status" value="1"/>
</dbReference>
<comment type="similarity">
    <text evidence="2">Belongs to the zinc-containing alcohol dehydrogenase family. Quinone oxidoreductase subfamily.</text>
</comment>
<evidence type="ECO:0000256" key="1">
    <source>
        <dbReference type="ARBA" id="ARBA00004173"/>
    </source>
</evidence>
<dbReference type="OrthoDB" id="7482721at2759"/>
<dbReference type="SMART" id="SM00829">
    <property type="entry name" value="PKS_ER"/>
    <property type="match status" value="1"/>
</dbReference>
<dbReference type="CDD" id="cd08290">
    <property type="entry name" value="ETR"/>
    <property type="match status" value="1"/>
</dbReference>
<evidence type="ECO:0000256" key="8">
    <source>
        <dbReference type="ARBA" id="ARBA00023098"/>
    </source>
</evidence>
<evidence type="ECO:0000256" key="11">
    <source>
        <dbReference type="ARBA" id="ARBA00038963"/>
    </source>
</evidence>
<keyword evidence="7" id="KW-0560">Oxidoreductase</keyword>
<dbReference type="SUPFAM" id="SSF50129">
    <property type="entry name" value="GroES-like"/>
    <property type="match status" value="1"/>
</dbReference>
<evidence type="ECO:0000256" key="4">
    <source>
        <dbReference type="ARBA" id="ARBA00022832"/>
    </source>
</evidence>
<evidence type="ECO:0000313" key="14">
    <source>
        <dbReference type="EMBL" id="KAH6879444.1"/>
    </source>
</evidence>
<keyword evidence="10" id="KW-0275">Fatty acid biosynthesis</keyword>
<keyword evidence="5" id="KW-0521">NADP</keyword>
<dbReference type="Proteomes" id="UP000777438">
    <property type="component" value="Unassembled WGS sequence"/>
</dbReference>
<evidence type="ECO:0000256" key="5">
    <source>
        <dbReference type="ARBA" id="ARBA00022857"/>
    </source>
</evidence>
<proteinExistence type="inferred from homology"/>
<dbReference type="InterPro" id="IPR011032">
    <property type="entry name" value="GroES-like_sf"/>
</dbReference>
<dbReference type="Pfam" id="PF08240">
    <property type="entry name" value="ADH_N"/>
    <property type="match status" value="1"/>
</dbReference>
<evidence type="ECO:0000256" key="7">
    <source>
        <dbReference type="ARBA" id="ARBA00023002"/>
    </source>
</evidence>
<dbReference type="GO" id="GO:0006633">
    <property type="term" value="P:fatty acid biosynthetic process"/>
    <property type="evidence" value="ECO:0007669"/>
    <property type="project" value="UniProtKB-KW"/>
</dbReference>
<dbReference type="AlphaFoldDB" id="A0A9P9AKP2"/>
<dbReference type="GO" id="GO:0141148">
    <property type="term" value="F:enoyl-[acyl-carrier-protein] reductase (NADPH) activity"/>
    <property type="evidence" value="ECO:0007669"/>
    <property type="project" value="UniProtKB-EC"/>
</dbReference>
<keyword evidence="4" id="KW-0276">Fatty acid metabolism</keyword>
<comment type="subcellular location">
    <subcellularLocation>
        <location evidence="1">Mitochondrion</location>
    </subcellularLocation>
</comment>
<evidence type="ECO:0000259" key="13">
    <source>
        <dbReference type="SMART" id="SM00829"/>
    </source>
</evidence>
<accession>A0A9P9AKP2</accession>
<dbReference type="SUPFAM" id="SSF51735">
    <property type="entry name" value="NAD(P)-binding Rossmann-fold domains"/>
    <property type="match status" value="1"/>
</dbReference>
<keyword evidence="15" id="KW-1185">Reference proteome</keyword>
<keyword evidence="9" id="KW-0496">Mitochondrion</keyword>
<comment type="caution">
    <text evidence="14">The sequence shown here is derived from an EMBL/GenBank/DDBJ whole genome shotgun (WGS) entry which is preliminary data.</text>
</comment>